<sequence length="134" mass="15431">MRVITNNMRLREQHSITAIFDVLGSTWTCSVWNSTIKHQNATVSVDTGREGYANDVIQRKILSTSSKDDSGGFFCNFLMFWTERCITDVDEKHFLQKIMVHWPRDSSRGHDESSGPELTRAEPLEIWMHPSKVT</sequence>
<accession>A0ABQ4WG20</accession>
<evidence type="ECO:0000313" key="1">
    <source>
        <dbReference type="EMBL" id="GJS51814.1"/>
    </source>
</evidence>
<reference evidence="1" key="1">
    <citation type="journal article" date="2022" name="Int. J. Mol. Sci.">
        <title>Draft Genome of Tanacetum Coccineum: Genomic Comparison of Closely Related Tanacetum-Family Plants.</title>
        <authorList>
            <person name="Yamashiro T."/>
            <person name="Shiraishi A."/>
            <person name="Nakayama K."/>
            <person name="Satake H."/>
        </authorList>
    </citation>
    <scope>NUCLEOTIDE SEQUENCE</scope>
</reference>
<gene>
    <name evidence="1" type="ORF">Tco_0625176</name>
</gene>
<dbReference type="EMBL" id="BQNB010008611">
    <property type="protein sequence ID" value="GJS51814.1"/>
    <property type="molecule type" value="Genomic_DNA"/>
</dbReference>
<comment type="caution">
    <text evidence="1">The sequence shown here is derived from an EMBL/GenBank/DDBJ whole genome shotgun (WGS) entry which is preliminary data.</text>
</comment>
<reference evidence="1" key="2">
    <citation type="submission" date="2022-01" db="EMBL/GenBank/DDBJ databases">
        <authorList>
            <person name="Yamashiro T."/>
            <person name="Shiraishi A."/>
            <person name="Satake H."/>
            <person name="Nakayama K."/>
        </authorList>
    </citation>
    <scope>NUCLEOTIDE SEQUENCE</scope>
</reference>
<proteinExistence type="predicted"/>
<evidence type="ECO:0000313" key="2">
    <source>
        <dbReference type="Proteomes" id="UP001151760"/>
    </source>
</evidence>
<organism evidence="1 2">
    <name type="scientific">Tanacetum coccineum</name>
    <dbReference type="NCBI Taxonomy" id="301880"/>
    <lineage>
        <taxon>Eukaryota</taxon>
        <taxon>Viridiplantae</taxon>
        <taxon>Streptophyta</taxon>
        <taxon>Embryophyta</taxon>
        <taxon>Tracheophyta</taxon>
        <taxon>Spermatophyta</taxon>
        <taxon>Magnoliopsida</taxon>
        <taxon>eudicotyledons</taxon>
        <taxon>Gunneridae</taxon>
        <taxon>Pentapetalae</taxon>
        <taxon>asterids</taxon>
        <taxon>campanulids</taxon>
        <taxon>Asterales</taxon>
        <taxon>Asteraceae</taxon>
        <taxon>Asteroideae</taxon>
        <taxon>Anthemideae</taxon>
        <taxon>Anthemidinae</taxon>
        <taxon>Tanacetum</taxon>
    </lineage>
</organism>
<name>A0ABQ4WG20_9ASTR</name>
<dbReference type="Proteomes" id="UP001151760">
    <property type="component" value="Unassembled WGS sequence"/>
</dbReference>
<keyword evidence="2" id="KW-1185">Reference proteome</keyword>
<protein>
    <submittedName>
        <fullName evidence="1">Uncharacterized protein</fullName>
    </submittedName>
</protein>